<dbReference type="Pfam" id="PF02518">
    <property type="entry name" value="HATPase_c"/>
    <property type="match status" value="1"/>
</dbReference>
<dbReference type="InterPro" id="IPR003661">
    <property type="entry name" value="HisK_dim/P_dom"/>
</dbReference>
<feature type="transmembrane region" description="Helical" evidence="13">
    <location>
        <begin position="455"/>
        <end position="473"/>
    </location>
</feature>
<dbReference type="InterPro" id="IPR036890">
    <property type="entry name" value="HATPase_C_sf"/>
</dbReference>
<keyword evidence="7" id="KW-0547">Nucleotide-binding</keyword>
<evidence type="ECO:0000256" key="6">
    <source>
        <dbReference type="ARBA" id="ARBA00022692"/>
    </source>
</evidence>
<dbReference type="InterPro" id="IPR025201">
    <property type="entry name" value="KdpD_TM"/>
</dbReference>
<dbReference type="EC" id="2.7.13.3" evidence="3"/>
<keyword evidence="10 13" id="KW-1133">Transmembrane helix</keyword>
<dbReference type="GO" id="GO:0005524">
    <property type="term" value="F:ATP binding"/>
    <property type="evidence" value="ECO:0007669"/>
    <property type="project" value="UniProtKB-KW"/>
</dbReference>
<dbReference type="InterPro" id="IPR027417">
    <property type="entry name" value="P-loop_NTPase"/>
</dbReference>
<organism evidence="15 16">
    <name type="scientific">Undibacterium luofuense</name>
    <dbReference type="NCBI Taxonomy" id="2828733"/>
    <lineage>
        <taxon>Bacteria</taxon>
        <taxon>Pseudomonadati</taxon>
        <taxon>Pseudomonadota</taxon>
        <taxon>Betaproteobacteria</taxon>
        <taxon>Burkholderiales</taxon>
        <taxon>Oxalobacteraceae</taxon>
        <taxon>Undibacterium</taxon>
    </lineage>
</organism>
<evidence type="ECO:0000256" key="9">
    <source>
        <dbReference type="ARBA" id="ARBA00022840"/>
    </source>
</evidence>
<dbReference type="PRINTS" id="PR00344">
    <property type="entry name" value="BCTRLSENSOR"/>
</dbReference>
<evidence type="ECO:0000313" key="15">
    <source>
        <dbReference type="EMBL" id="MBR7781119.1"/>
    </source>
</evidence>
<evidence type="ECO:0000256" key="7">
    <source>
        <dbReference type="ARBA" id="ARBA00022741"/>
    </source>
</evidence>
<dbReference type="AlphaFoldDB" id="A0A941I5S2"/>
<accession>A0A941I5S2</accession>
<dbReference type="SUPFAM" id="SSF47384">
    <property type="entry name" value="Homodimeric domain of signal transducing histidine kinase"/>
    <property type="match status" value="1"/>
</dbReference>
<dbReference type="Gene3D" id="1.10.287.130">
    <property type="match status" value="1"/>
</dbReference>
<evidence type="ECO:0000313" key="16">
    <source>
        <dbReference type="Proteomes" id="UP000680067"/>
    </source>
</evidence>
<evidence type="ECO:0000256" key="5">
    <source>
        <dbReference type="ARBA" id="ARBA00022679"/>
    </source>
</evidence>
<dbReference type="SUPFAM" id="SSF55781">
    <property type="entry name" value="GAF domain-like"/>
    <property type="match status" value="1"/>
</dbReference>
<dbReference type="InterPro" id="IPR003018">
    <property type="entry name" value="GAF"/>
</dbReference>
<dbReference type="InterPro" id="IPR003594">
    <property type="entry name" value="HATPase_dom"/>
</dbReference>
<reference evidence="15" key="1">
    <citation type="submission" date="2021-04" db="EMBL/GenBank/DDBJ databases">
        <title>novel species isolated from subtropical streams in China.</title>
        <authorList>
            <person name="Lu H."/>
        </authorList>
    </citation>
    <scope>NUCLEOTIDE SEQUENCE</scope>
    <source>
        <strain evidence="15">LFS511W</strain>
    </source>
</reference>
<dbReference type="PANTHER" id="PTHR45569">
    <property type="entry name" value="SENSOR PROTEIN KDPD"/>
    <property type="match status" value="1"/>
</dbReference>
<dbReference type="Gene3D" id="3.30.450.40">
    <property type="match status" value="1"/>
</dbReference>
<dbReference type="CDD" id="cd00082">
    <property type="entry name" value="HisKA"/>
    <property type="match status" value="1"/>
</dbReference>
<dbReference type="GO" id="GO:0005886">
    <property type="term" value="C:plasma membrane"/>
    <property type="evidence" value="ECO:0007669"/>
    <property type="project" value="TreeGrafter"/>
</dbReference>
<dbReference type="Gene3D" id="3.30.565.10">
    <property type="entry name" value="Histidine kinase-like ATPase, C-terminal domain"/>
    <property type="match status" value="1"/>
</dbReference>
<dbReference type="Gene3D" id="3.40.50.300">
    <property type="entry name" value="P-loop containing nucleotide triphosphate hydrolases"/>
    <property type="match status" value="1"/>
</dbReference>
<keyword evidence="16" id="KW-1185">Reference proteome</keyword>
<dbReference type="Pfam" id="PF02702">
    <property type="entry name" value="KdpD"/>
    <property type="match status" value="1"/>
</dbReference>
<protein>
    <recommendedName>
        <fullName evidence="3">histidine kinase</fullName>
        <ecNumber evidence="3">2.7.13.3</ecNumber>
    </recommendedName>
</protein>
<evidence type="ECO:0000256" key="12">
    <source>
        <dbReference type="ARBA" id="ARBA00023136"/>
    </source>
</evidence>
<dbReference type="PROSITE" id="PS50109">
    <property type="entry name" value="HIS_KIN"/>
    <property type="match status" value="1"/>
</dbReference>
<evidence type="ECO:0000256" key="3">
    <source>
        <dbReference type="ARBA" id="ARBA00012438"/>
    </source>
</evidence>
<keyword evidence="8 15" id="KW-0418">Kinase</keyword>
<feature type="domain" description="Histidine kinase" evidence="14">
    <location>
        <begin position="684"/>
        <end position="892"/>
    </location>
</feature>
<comment type="catalytic activity">
    <reaction evidence="1">
        <text>ATP + protein L-histidine = ADP + protein N-phospho-L-histidine.</text>
        <dbReference type="EC" id="2.7.13.3"/>
    </reaction>
</comment>
<keyword evidence="11" id="KW-0902">Two-component regulatory system</keyword>
<dbReference type="InterPro" id="IPR004358">
    <property type="entry name" value="Sig_transdc_His_kin-like_C"/>
</dbReference>
<dbReference type="CDD" id="cd00075">
    <property type="entry name" value="HATPase"/>
    <property type="match status" value="1"/>
</dbReference>
<dbReference type="InterPro" id="IPR029016">
    <property type="entry name" value="GAF-like_dom_sf"/>
</dbReference>
<dbReference type="InterPro" id="IPR038318">
    <property type="entry name" value="KdpD_sf"/>
</dbReference>
<comment type="subcellular location">
    <subcellularLocation>
        <location evidence="2">Membrane</location>
        <topology evidence="2">Multi-pass membrane protein</topology>
    </subcellularLocation>
</comment>
<sequence>MNVARPDPDTLLGKLQREEERAARGHLKIFFGACAGVGKTCAMLRAAHAEREKGRDIVTGVIETHGRKETQQLADGLEVLPPRAISYKDKTLYEFDLDAALQRKPALILMDELAHSNIAGSRHSKRWQDVEELLSAGISVYTTVNVQHLETLNDIVGQITGIRVWETVPDRIFDMADEIMLVDIPPDELLRRLQEGKVYLEQQAQRAARHFFRKGNLIALRELALRRTADQVDVAMRDYRADKSIQQVWQAKERLMLCVPPGAAALKLVRSAGRLASGLRADWIAVFIETEENAASDSSSEAQRKAMKLAAELGAETTTLAGEDIAGLVLAYAHSRNVSRLVIPREHRHWLQRVRQFGRPALADALSKRDHHLDIILIHAEAAESVSAPETAGVQRWLNAETGTGSFAGFGWAALACTAITALSGVLTHFFDLANVVMLYLLAVVLISVKLGRNAAVFGCFLSVASFDFFFVPPRFSFNVSDSQYLLTFFVMLAVSLIISQLTATLRAQTLTAHYRERRTSALYTTSKALSGALMYEQIIEIALEHLTPVFQARIAILLPDSQDVLRQPVISTTAAHDALLPEPDLSVAQWVYSHHQAAGLGTDTLPSASALYVPLRAPMRTRGVLAIAPLQNGLPFPPDQQLLLDTFAAQIALALERVHYVEVAQDAVVSMEAERLRNSLLSAVSHDLRTPLTAIVGLASTLQQDLAATQRDELNKALLEESLRMNGLVVNLLEMARLQSGKVTLQKQWQPVEEVIGSALRASAQALKSCQISTQLAPDLPLVELDAVLIERVLCNLLENAARYGHGEIQLRATADDGAMLISVCDNGPGLPAGVDIFEKFTRGNPEAASPGVGLGLAICETIMRVHHGSIRAENRAEGGACLTITLPLGEHPPLPPSAEEEYEHE</sequence>
<feature type="transmembrane region" description="Helical" evidence="13">
    <location>
        <begin position="485"/>
        <end position="504"/>
    </location>
</feature>
<keyword evidence="5" id="KW-0808">Transferase</keyword>
<dbReference type="SMART" id="SM00387">
    <property type="entry name" value="HATPase_c"/>
    <property type="match status" value="1"/>
</dbReference>
<dbReference type="InterPro" id="IPR036097">
    <property type="entry name" value="HisK_dim/P_sf"/>
</dbReference>
<evidence type="ECO:0000256" key="2">
    <source>
        <dbReference type="ARBA" id="ARBA00004141"/>
    </source>
</evidence>
<evidence type="ECO:0000259" key="14">
    <source>
        <dbReference type="PROSITE" id="PS50109"/>
    </source>
</evidence>
<evidence type="ECO:0000256" key="4">
    <source>
        <dbReference type="ARBA" id="ARBA00022553"/>
    </source>
</evidence>
<dbReference type="RefSeq" id="WP_212686453.1">
    <property type="nucleotide sequence ID" value="NZ_JAGSPN010000001.1"/>
</dbReference>
<proteinExistence type="predicted"/>
<dbReference type="InterPro" id="IPR003852">
    <property type="entry name" value="Sig_transdc_His_kinase_KdpD_N"/>
</dbReference>
<dbReference type="InterPro" id="IPR052023">
    <property type="entry name" value="Histidine_kinase_KdpD"/>
</dbReference>
<dbReference type="Pfam" id="PF13493">
    <property type="entry name" value="DUF4118"/>
    <property type="match status" value="1"/>
</dbReference>
<dbReference type="Pfam" id="PF00512">
    <property type="entry name" value="HisKA"/>
    <property type="match status" value="1"/>
</dbReference>
<keyword evidence="9" id="KW-0067">ATP-binding</keyword>
<dbReference type="Gene3D" id="1.20.120.620">
    <property type="entry name" value="Backbone structure of the membrane domain of e. Coli histidine kinase receptor kdpd"/>
    <property type="match status" value="1"/>
</dbReference>
<evidence type="ECO:0000256" key="8">
    <source>
        <dbReference type="ARBA" id="ARBA00022777"/>
    </source>
</evidence>
<evidence type="ECO:0000256" key="13">
    <source>
        <dbReference type="SAM" id="Phobius"/>
    </source>
</evidence>
<name>A0A941I5S2_9BURK</name>
<dbReference type="GO" id="GO:0005737">
    <property type="term" value="C:cytoplasm"/>
    <property type="evidence" value="ECO:0007669"/>
    <property type="project" value="UniProtKB-ARBA"/>
</dbReference>
<dbReference type="SUPFAM" id="SSF55874">
    <property type="entry name" value="ATPase domain of HSP90 chaperone/DNA topoisomerase II/histidine kinase"/>
    <property type="match status" value="1"/>
</dbReference>
<dbReference type="PANTHER" id="PTHR45569:SF1">
    <property type="entry name" value="SENSOR PROTEIN KDPD"/>
    <property type="match status" value="1"/>
</dbReference>
<dbReference type="Pfam" id="PF13492">
    <property type="entry name" value="GAF_3"/>
    <property type="match status" value="1"/>
</dbReference>
<dbReference type="SMART" id="SM00388">
    <property type="entry name" value="HisKA"/>
    <property type="match status" value="1"/>
</dbReference>
<dbReference type="GO" id="GO:0000155">
    <property type="term" value="F:phosphorelay sensor kinase activity"/>
    <property type="evidence" value="ECO:0007669"/>
    <property type="project" value="InterPro"/>
</dbReference>
<dbReference type="Proteomes" id="UP000680067">
    <property type="component" value="Unassembled WGS sequence"/>
</dbReference>
<dbReference type="FunFam" id="3.40.50.300:FF:000483">
    <property type="entry name" value="Sensor histidine kinase KdpD"/>
    <property type="match status" value="1"/>
</dbReference>
<comment type="caution">
    <text evidence="15">The sequence shown here is derived from an EMBL/GenBank/DDBJ whole genome shotgun (WGS) entry which is preliminary data.</text>
</comment>
<dbReference type="InterPro" id="IPR005467">
    <property type="entry name" value="His_kinase_dom"/>
</dbReference>
<evidence type="ECO:0000256" key="10">
    <source>
        <dbReference type="ARBA" id="ARBA00022989"/>
    </source>
</evidence>
<keyword evidence="6 13" id="KW-0812">Transmembrane</keyword>
<keyword evidence="4" id="KW-0597">Phosphoprotein</keyword>
<gene>
    <name evidence="15" type="ORF">KDM89_03105</name>
</gene>
<evidence type="ECO:0000256" key="1">
    <source>
        <dbReference type="ARBA" id="ARBA00000085"/>
    </source>
</evidence>
<dbReference type="EMBL" id="JAGSPN010000001">
    <property type="protein sequence ID" value="MBR7781119.1"/>
    <property type="molecule type" value="Genomic_DNA"/>
</dbReference>
<keyword evidence="12 13" id="KW-0472">Membrane</keyword>
<feature type="transmembrane region" description="Helical" evidence="13">
    <location>
        <begin position="430"/>
        <end position="449"/>
    </location>
</feature>
<evidence type="ECO:0000256" key="11">
    <source>
        <dbReference type="ARBA" id="ARBA00023012"/>
    </source>
</evidence>